<evidence type="ECO:0000313" key="1">
    <source>
        <dbReference type="EMBL" id="QIG68022.1"/>
    </source>
</evidence>
<proteinExistence type="predicted"/>
<dbReference type="EMBL" id="MN988486">
    <property type="protein sequence ID" value="QIG68022.1"/>
    <property type="molecule type" value="Genomic_DNA"/>
</dbReference>
<evidence type="ECO:0000313" key="2">
    <source>
        <dbReference type="Proteomes" id="UP000605518"/>
    </source>
</evidence>
<keyword evidence="2" id="KW-1185">Reference proteome</keyword>
<sequence>MKTLKELGIRCEPAECYDGCNDEFCPYTHITTWRVKGVDQPFESEKAARDYVETDENEFLQTLNSL</sequence>
<gene>
    <name evidence="1" type="ORF">EVB55_087</name>
</gene>
<reference evidence="1" key="1">
    <citation type="submission" date="2020-01" db="EMBL/GenBank/DDBJ databases">
        <title>Patterns of diversity and host range of bacteriophage communities associated with bean-nodulatin bacteria.</title>
        <authorList>
            <person name="Vann Cauwenberghe J."/>
            <person name="Santamaria R.I."/>
            <person name="Bustos P."/>
            <person name="Juarez S."/>
            <person name="Gonzalez V."/>
        </authorList>
    </citation>
    <scope>NUCLEOTIDE SEQUENCE</scope>
</reference>
<organism evidence="1 2">
    <name type="scientific">Rhizobium phage RHph_Y68</name>
    <dbReference type="NCBI Taxonomy" id="2509787"/>
    <lineage>
        <taxon>Viruses</taxon>
        <taxon>Duplodnaviria</taxon>
        <taxon>Heunggongvirae</taxon>
        <taxon>Uroviricota</taxon>
        <taxon>Caudoviricetes</taxon>
        <taxon>Pootjesviridae</taxon>
        <taxon>Staniewskivirinae</taxon>
        <taxon>Trinifflemingvirus</taxon>
        <taxon>Trinifflemingvirus Y68</taxon>
    </lineage>
</organism>
<accession>A0A7S5QXZ0</accession>
<protein>
    <submittedName>
        <fullName evidence="1">Uncharacterized protein</fullName>
    </submittedName>
</protein>
<name>A0A7S5QXZ0_9CAUD</name>
<dbReference type="Proteomes" id="UP000605518">
    <property type="component" value="Segment"/>
</dbReference>